<dbReference type="OrthoDB" id="4754366at2759"/>
<proteinExistence type="predicted"/>
<dbReference type="EMBL" id="JAGPXF010000005">
    <property type="protein sequence ID" value="KAH7242059.1"/>
    <property type="molecule type" value="Genomic_DNA"/>
</dbReference>
<protein>
    <submittedName>
        <fullName evidence="2">Uncharacterized protein</fullName>
    </submittedName>
</protein>
<gene>
    <name evidence="2" type="ORF">BKA59DRAFT_529777</name>
</gene>
<evidence type="ECO:0000313" key="3">
    <source>
        <dbReference type="Proteomes" id="UP000813427"/>
    </source>
</evidence>
<evidence type="ECO:0000313" key="2">
    <source>
        <dbReference type="EMBL" id="KAH7242059.1"/>
    </source>
</evidence>
<comment type="caution">
    <text evidence="2">The sequence shown here is derived from an EMBL/GenBank/DDBJ whole genome shotgun (WGS) entry which is preliminary data.</text>
</comment>
<dbReference type="AlphaFoldDB" id="A0A8K0RVY0"/>
<keyword evidence="3" id="KW-1185">Reference proteome</keyword>
<dbReference type="Proteomes" id="UP000813427">
    <property type="component" value="Unassembled WGS sequence"/>
</dbReference>
<accession>A0A8K0RVY0</accession>
<name>A0A8K0RVY0_9HYPO</name>
<sequence>MASSDGDALQGQTFEEARLRKPDSATIPDSLAETFDTHSYFALLWKICLDILHIGPYSLFSPLRGLHADTSLTYYNETFSQELCRLVTHGAIAGSRRRLTLLLQFAVICRIDDRRHWNMPVTHGIEALQGLHKAIAASEDPLPTSIPDMFNNLLLRNLPGRSNEANSGHLPEGPPYEWSCETLPVLMSHLSCIAREKSSTDAFGPNVTIYQGFDVYSVSTIDLQNIRKAIDIVSLFNSPRSDLSFSVQSYFDMYKSQMPLNEYPPRDRNQLEKYMKKSSRGNHEKIVDAHKLSGR</sequence>
<feature type="region of interest" description="Disordered" evidence="1">
    <location>
        <begin position="275"/>
        <end position="295"/>
    </location>
</feature>
<organism evidence="2 3">
    <name type="scientific">Fusarium tricinctum</name>
    <dbReference type="NCBI Taxonomy" id="61284"/>
    <lineage>
        <taxon>Eukaryota</taxon>
        <taxon>Fungi</taxon>
        <taxon>Dikarya</taxon>
        <taxon>Ascomycota</taxon>
        <taxon>Pezizomycotina</taxon>
        <taxon>Sordariomycetes</taxon>
        <taxon>Hypocreomycetidae</taxon>
        <taxon>Hypocreales</taxon>
        <taxon>Nectriaceae</taxon>
        <taxon>Fusarium</taxon>
        <taxon>Fusarium tricinctum species complex</taxon>
    </lineage>
</organism>
<evidence type="ECO:0000256" key="1">
    <source>
        <dbReference type="SAM" id="MobiDB-lite"/>
    </source>
</evidence>
<reference evidence="2" key="1">
    <citation type="journal article" date="2021" name="Nat. Commun.">
        <title>Genetic determinants of endophytism in the Arabidopsis root mycobiome.</title>
        <authorList>
            <person name="Mesny F."/>
            <person name="Miyauchi S."/>
            <person name="Thiergart T."/>
            <person name="Pickel B."/>
            <person name="Atanasova L."/>
            <person name="Karlsson M."/>
            <person name="Huettel B."/>
            <person name="Barry K.W."/>
            <person name="Haridas S."/>
            <person name="Chen C."/>
            <person name="Bauer D."/>
            <person name="Andreopoulos W."/>
            <person name="Pangilinan J."/>
            <person name="LaButti K."/>
            <person name="Riley R."/>
            <person name="Lipzen A."/>
            <person name="Clum A."/>
            <person name="Drula E."/>
            <person name="Henrissat B."/>
            <person name="Kohler A."/>
            <person name="Grigoriev I.V."/>
            <person name="Martin F.M."/>
            <person name="Hacquard S."/>
        </authorList>
    </citation>
    <scope>NUCLEOTIDE SEQUENCE</scope>
    <source>
        <strain evidence="2">MPI-SDFR-AT-0068</strain>
    </source>
</reference>